<dbReference type="Pfam" id="PF01381">
    <property type="entry name" value="HTH_3"/>
    <property type="match status" value="1"/>
</dbReference>
<organism evidence="2 3">
    <name type="scientific">Bittarella massiliensis</name>
    <name type="common">ex Durand et al. 2017</name>
    <dbReference type="NCBI Taxonomy" id="1720313"/>
    <lineage>
        <taxon>Bacteria</taxon>
        <taxon>Bacillati</taxon>
        <taxon>Bacillota</taxon>
        <taxon>Clostridia</taxon>
        <taxon>Eubacteriales</taxon>
        <taxon>Oscillospiraceae</taxon>
        <taxon>Bittarella (ex Durand et al. 2017)</taxon>
    </lineage>
</organism>
<gene>
    <name evidence="2" type="ORF">SAMN05444424_2621</name>
</gene>
<dbReference type="InterPro" id="IPR010982">
    <property type="entry name" value="Lambda_DNA-bd_dom_sf"/>
</dbReference>
<name>A0AAQ1RWX3_9FIRM</name>
<sequence length="163" mass="18439">MPKYREARIAKGLKQADISAALRPFGEYVPVPVISRYETGQSLPTPRQHEIMCKVLDSEELLSTQEVKFSFIRRVKPPVGPGTSIYRLTADLPRELADAEAPLAEKLKVCGYSTLVEWQLHNLRLLNRRYKKKKAALDGANIEDGKRIKATHSIGREEEKVNV</sequence>
<dbReference type="AlphaFoldDB" id="A0AAQ1RWX3"/>
<protein>
    <submittedName>
        <fullName evidence="2">Helix-turn-helix</fullName>
    </submittedName>
</protein>
<dbReference type="InterPro" id="IPR001387">
    <property type="entry name" value="Cro/C1-type_HTH"/>
</dbReference>
<dbReference type="Gene3D" id="1.10.260.40">
    <property type="entry name" value="lambda repressor-like DNA-binding domains"/>
    <property type="match status" value="1"/>
</dbReference>
<reference evidence="3" key="1">
    <citation type="submission" date="2016-11" db="EMBL/GenBank/DDBJ databases">
        <authorList>
            <person name="Jaros S."/>
            <person name="Januszkiewicz K."/>
            <person name="Wedrychowicz H."/>
        </authorList>
    </citation>
    <scope>NUCLEOTIDE SEQUENCE [LARGE SCALE GENOMIC DNA]</scope>
    <source>
        <strain evidence="3">DSM 4029</strain>
    </source>
</reference>
<dbReference type="RefSeq" id="WP_044993339.1">
    <property type="nucleotide sequence ID" value="NZ_FQVY01000004.1"/>
</dbReference>
<dbReference type="SUPFAM" id="SSF47413">
    <property type="entry name" value="lambda repressor-like DNA-binding domains"/>
    <property type="match status" value="1"/>
</dbReference>
<proteinExistence type="predicted"/>
<dbReference type="GO" id="GO:0003677">
    <property type="term" value="F:DNA binding"/>
    <property type="evidence" value="ECO:0007669"/>
    <property type="project" value="InterPro"/>
</dbReference>
<evidence type="ECO:0000259" key="1">
    <source>
        <dbReference type="Pfam" id="PF01381"/>
    </source>
</evidence>
<accession>A0AAQ1RWX3</accession>
<comment type="caution">
    <text evidence="2">The sequence shown here is derived from an EMBL/GenBank/DDBJ whole genome shotgun (WGS) entry which is preliminary data.</text>
</comment>
<evidence type="ECO:0000313" key="2">
    <source>
        <dbReference type="EMBL" id="SHG51392.1"/>
    </source>
</evidence>
<feature type="domain" description="HTH cro/C1-type" evidence="1">
    <location>
        <begin position="5"/>
        <end position="57"/>
    </location>
</feature>
<evidence type="ECO:0000313" key="3">
    <source>
        <dbReference type="Proteomes" id="UP000184089"/>
    </source>
</evidence>
<dbReference type="EMBL" id="FQVY01000004">
    <property type="protein sequence ID" value="SHG51392.1"/>
    <property type="molecule type" value="Genomic_DNA"/>
</dbReference>
<dbReference type="CDD" id="cd00093">
    <property type="entry name" value="HTH_XRE"/>
    <property type="match status" value="1"/>
</dbReference>
<dbReference type="Proteomes" id="UP000184089">
    <property type="component" value="Unassembled WGS sequence"/>
</dbReference>